<comment type="subcellular location">
    <subcellularLocation>
        <location evidence="1">Cell outer membrane</location>
    </subcellularLocation>
</comment>
<dbReference type="AlphaFoldDB" id="A0AA52ECP3"/>
<gene>
    <name evidence="1 3" type="primary">lptD</name>
    <name evidence="3" type="ORF">QGN29_12355</name>
</gene>
<dbReference type="GO" id="GO:1990351">
    <property type="term" value="C:transporter complex"/>
    <property type="evidence" value="ECO:0007669"/>
    <property type="project" value="TreeGrafter"/>
</dbReference>
<dbReference type="RefSeq" id="WP_310798177.1">
    <property type="nucleotide sequence ID" value="NZ_CP123872.1"/>
</dbReference>
<dbReference type="EMBL" id="CP123872">
    <property type="protein sequence ID" value="WND02341.1"/>
    <property type="molecule type" value="Genomic_DNA"/>
</dbReference>
<comment type="function">
    <text evidence="1">Involved in the assembly of lipopolysaccharide (LPS) at the surface of the outer membrane.</text>
</comment>
<dbReference type="Pfam" id="PF04453">
    <property type="entry name" value="LptD"/>
    <property type="match status" value="1"/>
</dbReference>
<dbReference type="PANTHER" id="PTHR30189:SF1">
    <property type="entry name" value="LPS-ASSEMBLY PROTEIN LPTD"/>
    <property type="match status" value="1"/>
</dbReference>
<evidence type="ECO:0000313" key="3">
    <source>
        <dbReference type="EMBL" id="WND02341.1"/>
    </source>
</evidence>
<keyword evidence="1" id="KW-0732">Signal</keyword>
<dbReference type="InterPro" id="IPR007543">
    <property type="entry name" value="LptD_C"/>
</dbReference>
<dbReference type="InterPro" id="IPR050218">
    <property type="entry name" value="LptD"/>
</dbReference>
<proteinExistence type="inferred from homology"/>
<accession>A0AA52ECP3</accession>
<feature type="domain" description="LptD C-terminal" evidence="2">
    <location>
        <begin position="293"/>
        <end position="659"/>
    </location>
</feature>
<sequence length="723" mass="82216" precursor="true">MSCVSMKKLLLKGTILSSLCVMSGLASTPISAQETKVVEFEADQLSHDDKTGEVLALGRVKLNRKGYTLEAGQIRYNPKTGKAVATGAVKMTDPDGNVIWSDRIELENDLRDAFVKDIRLLLKDGAQVAANSAVRDEDTGKITLNRAVYSPCEVCEQSGEEPLWQLKAVKVVHDKGKRRLYYDNAYLEVLGLPLMWLPKFSHPDPTVDRANGFLPIEFSSNKQLGLIVGLPYYHSFSKSRDATITPLLTTKEGLVLKGEYRQHVGYGRYEVVGSLTYTDKRDEFNVDTGANEFRGHLFSHGYLDHNKNWRSSYEINWASDDTYLRRYDFSDDDTLMSDFTVEGFYDQSYLTARTIAFQGLRIEDNSGLTGHALPLIQGEYVTNNTPLGGTLSLSADGLILHQPDWVDTKRLSAQAEWKNKEIFNSGLVLETTLLLRGDLYEYRYENNADLNFFPEPEEDTSFSRGLFLASNTLSFPLIKVTADAQHRLEPLVDITYTPQREQSQSQFNFDSQAFELDQYTLFSPDRFAGYDLWDDTSRFTYGLSYAFHSDSLTFETLIGQSYAINNPSADLTVNTGLEDNFSDWVTAQTLSYKNHFTLHQQLRLDSDDLSIKRHLVDVGYEDTKTAINVSYFKSKEERWQLYRENREELRVSGRVQLKNKLWLSSSLVQDLTKGWDGVEYGAGIEFLDDCLSISLQYRKNYTRDRDIEPGNSIIFRIKLLNLG</sequence>
<dbReference type="HAMAP" id="MF_01411">
    <property type="entry name" value="LPS_assembly_LptD"/>
    <property type="match status" value="1"/>
</dbReference>
<feature type="signal peptide" evidence="1">
    <location>
        <begin position="1"/>
        <end position="32"/>
    </location>
</feature>
<dbReference type="KEGG" id="tmk:QGN29_12355"/>
<feature type="chain" id="PRO_5041497518" description="LPS-assembly protein LptD" evidence="1">
    <location>
        <begin position="33"/>
        <end position="723"/>
    </location>
</feature>
<dbReference type="PANTHER" id="PTHR30189">
    <property type="entry name" value="LPS-ASSEMBLY PROTEIN"/>
    <property type="match status" value="1"/>
</dbReference>
<evidence type="ECO:0000256" key="1">
    <source>
        <dbReference type="HAMAP-Rule" id="MF_01411"/>
    </source>
</evidence>
<organism evidence="3 4">
    <name type="scientific">Temperatibacter marinus</name>
    <dbReference type="NCBI Taxonomy" id="1456591"/>
    <lineage>
        <taxon>Bacteria</taxon>
        <taxon>Pseudomonadati</taxon>
        <taxon>Pseudomonadota</taxon>
        <taxon>Alphaproteobacteria</taxon>
        <taxon>Kordiimonadales</taxon>
        <taxon>Temperatibacteraceae</taxon>
        <taxon>Temperatibacter</taxon>
    </lineage>
</organism>
<comment type="similarity">
    <text evidence="1">Belongs to the LptD family.</text>
</comment>
<keyword evidence="4" id="KW-1185">Reference proteome</keyword>
<dbReference type="Gene3D" id="2.60.450.10">
    <property type="entry name" value="Lipopolysaccharide (LPS) transport protein A like domain"/>
    <property type="match status" value="1"/>
</dbReference>
<dbReference type="GO" id="GO:0015920">
    <property type="term" value="P:lipopolysaccharide transport"/>
    <property type="evidence" value="ECO:0007669"/>
    <property type="project" value="InterPro"/>
</dbReference>
<dbReference type="Proteomes" id="UP001268683">
    <property type="component" value="Chromosome"/>
</dbReference>
<dbReference type="GO" id="GO:0043165">
    <property type="term" value="P:Gram-negative-bacterium-type cell outer membrane assembly"/>
    <property type="evidence" value="ECO:0007669"/>
    <property type="project" value="UniProtKB-UniRule"/>
</dbReference>
<evidence type="ECO:0000313" key="4">
    <source>
        <dbReference type="Proteomes" id="UP001268683"/>
    </source>
</evidence>
<name>A0AA52ECP3_9PROT</name>
<comment type="caution">
    <text evidence="1">Lacks conserved residue(s) required for the propagation of feature annotation.</text>
</comment>
<keyword evidence="1" id="KW-0998">Cell outer membrane</keyword>
<dbReference type="InterPro" id="IPR020889">
    <property type="entry name" value="LipoPS_assembly_LptD"/>
</dbReference>
<keyword evidence="1" id="KW-0472">Membrane</keyword>
<dbReference type="GO" id="GO:0009279">
    <property type="term" value="C:cell outer membrane"/>
    <property type="evidence" value="ECO:0007669"/>
    <property type="project" value="UniProtKB-SubCell"/>
</dbReference>
<evidence type="ECO:0000259" key="2">
    <source>
        <dbReference type="Pfam" id="PF04453"/>
    </source>
</evidence>
<protein>
    <recommendedName>
        <fullName evidence="1">LPS-assembly protein LptD</fullName>
    </recommendedName>
</protein>
<comment type="subunit">
    <text evidence="1">Component of the lipopolysaccharide transport and assembly complex.</text>
</comment>
<reference evidence="3" key="1">
    <citation type="submission" date="2023-04" db="EMBL/GenBank/DDBJ databases">
        <title>Complete genome sequence of Temperatibacter marinus.</title>
        <authorList>
            <person name="Rong J.-C."/>
            <person name="Yi M.-L."/>
            <person name="Zhao Q."/>
        </authorList>
    </citation>
    <scope>NUCLEOTIDE SEQUENCE</scope>
    <source>
        <strain evidence="3">NBRC 110045</strain>
    </source>
</reference>